<evidence type="ECO:0000313" key="3">
    <source>
        <dbReference type="Proteomes" id="UP000587477"/>
    </source>
</evidence>
<name>A0A411A373_BACVE</name>
<sequence>MEKHQMKQLYQNIDVPKAELKNVIHSAAVRAGKEGAVRRRWGRKVINGLAVAAALFILYLSSGLFMPSVNTAMGNIPVAGQIYSLFQDKAGSALFKSNLVTKLNEKAESRGITVTVKSVYYDSGQLVYNFIVDNLKSDEESISFQVDYKDPRNMLAEDYDSSDMKKMKDGRYAGQLRLFTDGSKLKDGDKLPLVITQIKDIPGNWRFTLPIKKQKSVSLEGTKAVNVNHGLYRFFDIRAENGTTGSALLYSIDFYDAAKNDAISIYEATDDAGNHYEMTASNIELGGRKNLPGGGKRIRGQTQFSKPIDPKAKTLFITGDIKTESEPGEIVPLKTKLPVSYKTKHHHVGITIKKIKQQGRTVIVDYQFTGINYSKADEDQLINVGESIGLGNTKKMKTWPSLNEYEKGYYLKENKAKVTNLKTGEMESVFELDDSTDKDYSLRDFSFDSYALYVNQTVMNLLADDKGITFAVPVRPADGK</sequence>
<dbReference type="Gene3D" id="2.60.40.1630">
    <property type="entry name" value="bacillus anthracis domain"/>
    <property type="match status" value="1"/>
</dbReference>
<dbReference type="AlphaFoldDB" id="A0A411A373"/>
<dbReference type="RefSeq" id="WP_128974191.1">
    <property type="nucleotide sequence ID" value="NZ_CP035393.1"/>
</dbReference>
<proteinExistence type="predicted"/>
<evidence type="ECO:0000259" key="1">
    <source>
        <dbReference type="Pfam" id="PF13786"/>
    </source>
</evidence>
<dbReference type="InterPro" id="IPR025436">
    <property type="entry name" value="DUF4179"/>
</dbReference>
<protein>
    <recommendedName>
        <fullName evidence="1">DUF4179 domain-containing protein</fullName>
    </recommendedName>
</protein>
<dbReference type="Proteomes" id="UP000587477">
    <property type="component" value="Chromosome"/>
</dbReference>
<reference evidence="3" key="1">
    <citation type="submission" date="2020-10" db="EMBL/GenBank/DDBJ databases">
        <title>Complete genome sequence of Bacillus velezensis NST6.</title>
        <authorList>
            <person name="Choi J."/>
        </authorList>
    </citation>
    <scope>NUCLEOTIDE SEQUENCE [LARGE SCALE GENOMIC DNA]</scope>
    <source>
        <strain evidence="3">NST6</strain>
    </source>
</reference>
<gene>
    <name evidence="2" type="ORF">BACVE_001010</name>
</gene>
<dbReference type="Pfam" id="PF13786">
    <property type="entry name" value="DUF4179"/>
    <property type="match status" value="1"/>
</dbReference>
<evidence type="ECO:0000313" key="2">
    <source>
        <dbReference type="EMBL" id="QOY26061.1"/>
    </source>
</evidence>
<organism evidence="2 3">
    <name type="scientific">Bacillus velezensis</name>
    <dbReference type="NCBI Taxonomy" id="492670"/>
    <lineage>
        <taxon>Bacteria</taxon>
        <taxon>Bacillati</taxon>
        <taxon>Bacillota</taxon>
        <taxon>Bacilli</taxon>
        <taxon>Bacillales</taxon>
        <taxon>Bacillaceae</taxon>
        <taxon>Bacillus</taxon>
        <taxon>Bacillus amyloliquefaciens group</taxon>
    </lineage>
</organism>
<accession>A0A411A373</accession>
<feature type="domain" description="DUF4179" evidence="1">
    <location>
        <begin position="43"/>
        <end position="131"/>
    </location>
</feature>
<dbReference type="EMBL" id="CP063687">
    <property type="protein sequence ID" value="QOY26061.1"/>
    <property type="molecule type" value="Genomic_DNA"/>
</dbReference>